<protein>
    <submittedName>
        <fullName evidence="2">Uncharacterized protein</fullName>
    </submittedName>
</protein>
<dbReference type="PATRIC" id="fig|1299321.3.peg.5618"/>
<feature type="region of interest" description="Disordered" evidence="1">
    <location>
        <begin position="1"/>
        <end position="45"/>
    </location>
</feature>
<name>X8DE98_9MYCO</name>
<dbReference type="EMBL" id="JAOJ01000003">
    <property type="protein sequence ID" value="EUA66396.1"/>
    <property type="molecule type" value="Genomic_DNA"/>
</dbReference>
<evidence type="ECO:0000313" key="2">
    <source>
        <dbReference type="EMBL" id="EUA66396.1"/>
    </source>
</evidence>
<dbReference type="AlphaFoldDB" id="X8DE98"/>
<accession>X8DE98</accession>
<proteinExistence type="predicted"/>
<reference evidence="2 3" key="1">
    <citation type="submission" date="2013-12" db="EMBL/GenBank/DDBJ databases">
        <authorList>
            <person name="Zelazny A."/>
            <person name="Olivier K."/>
            <person name="Holland S."/>
            <person name="Lenaerts A."/>
            <person name="Ordway D."/>
            <person name="DeGroote M.A."/>
            <person name="Parker T."/>
            <person name="Sizemore C."/>
            <person name="Tallon L.J."/>
            <person name="Sadzewicz L.K."/>
            <person name="Sengamalay N."/>
            <person name="Fraser C.M."/>
            <person name="Hine E."/>
            <person name="Shefchek K.A."/>
            <person name="Das S.P."/>
            <person name="Tettelin H."/>
        </authorList>
    </citation>
    <scope>NUCLEOTIDE SEQUENCE [LARGE SCALE GENOMIC DNA]</scope>
    <source>
        <strain evidence="2 3">1513</strain>
    </source>
</reference>
<evidence type="ECO:0000313" key="3">
    <source>
        <dbReference type="Proteomes" id="UP000023351"/>
    </source>
</evidence>
<gene>
    <name evidence="2" type="ORF">I540_5805</name>
</gene>
<organism evidence="2 3">
    <name type="scientific">Mycobacteroides abscessus subsp. bolletii 1513</name>
    <dbReference type="NCBI Taxonomy" id="1299321"/>
    <lineage>
        <taxon>Bacteria</taxon>
        <taxon>Bacillati</taxon>
        <taxon>Actinomycetota</taxon>
        <taxon>Actinomycetes</taxon>
        <taxon>Mycobacteriales</taxon>
        <taxon>Mycobacteriaceae</taxon>
        <taxon>Mycobacteroides</taxon>
        <taxon>Mycobacteroides abscessus</taxon>
    </lineage>
</organism>
<dbReference type="Proteomes" id="UP000023351">
    <property type="component" value="Unassembled WGS sequence"/>
</dbReference>
<sequence>MNPAGAAVPEMNLLSRASSPADGRPLGRGDDVGAVEGPKRRPQSG</sequence>
<evidence type="ECO:0000256" key="1">
    <source>
        <dbReference type="SAM" id="MobiDB-lite"/>
    </source>
</evidence>
<comment type="caution">
    <text evidence="2">The sequence shown here is derived from an EMBL/GenBank/DDBJ whole genome shotgun (WGS) entry which is preliminary data.</text>
</comment>